<dbReference type="Proteomes" id="UP000092154">
    <property type="component" value="Unassembled WGS sequence"/>
</dbReference>
<evidence type="ECO:0000313" key="1">
    <source>
        <dbReference type="EMBL" id="OAX30651.1"/>
    </source>
</evidence>
<feature type="non-terminal residue" evidence="1">
    <location>
        <position position="125"/>
    </location>
</feature>
<dbReference type="EMBL" id="KV450125">
    <property type="protein sequence ID" value="OAX30651.1"/>
    <property type="molecule type" value="Genomic_DNA"/>
</dbReference>
<organism evidence="1 2">
    <name type="scientific">Rhizopogon vinicolor AM-OR11-026</name>
    <dbReference type="NCBI Taxonomy" id="1314800"/>
    <lineage>
        <taxon>Eukaryota</taxon>
        <taxon>Fungi</taxon>
        <taxon>Dikarya</taxon>
        <taxon>Basidiomycota</taxon>
        <taxon>Agaricomycotina</taxon>
        <taxon>Agaricomycetes</taxon>
        <taxon>Agaricomycetidae</taxon>
        <taxon>Boletales</taxon>
        <taxon>Suillineae</taxon>
        <taxon>Rhizopogonaceae</taxon>
        <taxon>Rhizopogon</taxon>
    </lineage>
</organism>
<accession>A0A1B7MDH4</accession>
<reference evidence="1 2" key="1">
    <citation type="submission" date="2016-06" db="EMBL/GenBank/DDBJ databases">
        <title>Comparative genomics of the ectomycorrhizal sister species Rhizopogon vinicolor and Rhizopogon vesiculosus (Basidiomycota: Boletales) reveals a divergence of the mating type B locus.</title>
        <authorList>
            <consortium name="DOE Joint Genome Institute"/>
            <person name="Mujic A.B."/>
            <person name="Kuo A."/>
            <person name="Tritt A."/>
            <person name="Lipzen A."/>
            <person name="Chen C."/>
            <person name="Johnson J."/>
            <person name="Sharma A."/>
            <person name="Barry K."/>
            <person name="Grigoriev I.V."/>
            <person name="Spatafora J.W."/>
        </authorList>
    </citation>
    <scope>NUCLEOTIDE SEQUENCE [LARGE SCALE GENOMIC DNA]</scope>
    <source>
        <strain evidence="1 2">AM-OR11-026</strain>
    </source>
</reference>
<name>A0A1B7MDH4_9AGAM</name>
<proteinExistence type="predicted"/>
<dbReference type="InParanoid" id="A0A1B7MDH4"/>
<evidence type="ECO:0000313" key="2">
    <source>
        <dbReference type="Proteomes" id="UP000092154"/>
    </source>
</evidence>
<keyword evidence="2" id="KW-1185">Reference proteome</keyword>
<protein>
    <submittedName>
        <fullName evidence="1">Uncharacterized protein</fullName>
    </submittedName>
</protein>
<gene>
    <name evidence="1" type="ORF">K503DRAFT_778089</name>
</gene>
<sequence length="125" mass="14238">MGLYGKSESCDIWPRTLWITRQVAKRLRQWCHHPKKSVLHWRDGVCESKEESSPSRGRIPQGSEYWPIPRLACTSDGGMKLILSDSIESSHKLTLSLRQKKGRILLVDSDPGQSQLTMHLPSTQT</sequence>
<dbReference type="STRING" id="1314800.A0A1B7MDH4"/>
<dbReference type="AlphaFoldDB" id="A0A1B7MDH4"/>